<dbReference type="OrthoDB" id="8432779at2"/>
<proteinExistence type="predicted"/>
<dbReference type="Proteomes" id="UP000184092">
    <property type="component" value="Unassembled WGS sequence"/>
</dbReference>
<dbReference type="STRING" id="178356.SAMN05216269_10499"/>
<organism evidence="1 2">
    <name type="scientific">Flavobacterium xinjiangense</name>
    <dbReference type="NCBI Taxonomy" id="178356"/>
    <lineage>
        <taxon>Bacteria</taxon>
        <taxon>Pseudomonadati</taxon>
        <taxon>Bacteroidota</taxon>
        <taxon>Flavobacteriia</taxon>
        <taxon>Flavobacteriales</taxon>
        <taxon>Flavobacteriaceae</taxon>
        <taxon>Flavobacterium</taxon>
    </lineage>
</organism>
<name>A0A1M7IFD9_9FLAO</name>
<dbReference type="Gene3D" id="3.10.450.50">
    <property type="match status" value="1"/>
</dbReference>
<sequence length="148" mass="16875">MKSHLTFYLLIAISLTGYSQNKEESEMIKKLLEKESATWRAQDSKGHSDCWYIQPYSRILVSTPKGETFDVPPAAMMNTKPEAMGNGGFSVNTNYKMSINGKTAWVSHDEESTAKDGKKTFSYEIRLLEKIKNKWKLVGQSIHIYKSE</sequence>
<evidence type="ECO:0000313" key="2">
    <source>
        <dbReference type="Proteomes" id="UP000184092"/>
    </source>
</evidence>
<evidence type="ECO:0000313" key="1">
    <source>
        <dbReference type="EMBL" id="SHM39399.1"/>
    </source>
</evidence>
<protein>
    <recommendedName>
        <fullName evidence="3">Endo-arabinase</fullName>
    </recommendedName>
</protein>
<keyword evidence="2" id="KW-1185">Reference proteome</keyword>
<reference evidence="2" key="1">
    <citation type="submission" date="2016-11" db="EMBL/GenBank/DDBJ databases">
        <authorList>
            <person name="Varghese N."/>
            <person name="Submissions S."/>
        </authorList>
    </citation>
    <scope>NUCLEOTIDE SEQUENCE [LARGE SCALE GENOMIC DNA]</scope>
    <source>
        <strain evidence="2">CGMCC 1.2749</strain>
    </source>
</reference>
<accession>A0A1M7IFD9</accession>
<dbReference type="AlphaFoldDB" id="A0A1M7IFD9"/>
<gene>
    <name evidence="1" type="ORF">SAMN05216269_10499</name>
</gene>
<dbReference type="RefSeq" id="WP_073207081.1">
    <property type="nucleotide sequence ID" value="NZ_FRCL01000004.1"/>
</dbReference>
<dbReference type="EMBL" id="FRCL01000004">
    <property type="protein sequence ID" value="SHM39399.1"/>
    <property type="molecule type" value="Genomic_DNA"/>
</dbReference>
<evidence type="ECO:0008006" key="3">
    <source>
        <dbReference type="Google" id="ProtNLM"/>
    </source>
</evidence>